<organism evidence="5 6">
    <name type="scientific">Paenibacillus athensensis</name>
    <dbReference type="NCBI Taxonomy" id="1967502"/>
    <lineage>
        <taxon>Bacteria</taxon>
        <taxon>Bacillati</taxon>
        <taxon>Bacillota</taxon>
        <taxon>Bacilli</taxon>
        <taxon>Bacillales</taxon>
        <taxon>Paenibacillaceae</taxon>
        <taxon>Paenibacillus</taxon>
    </lineage>
</organism>
<feature type="binding site" evidence="4">
    <location>
        <position position="253"/>
    </location>
    <ligand>
        <name>a divalent metal cation</name>
        <dbReference type="ChEBI" id="CHEBI:60240"/>
        <label>1</label>
    </ligand>
</feature>
<keyword evidence="6" id="KW-1185">Reference proteome</keyword>
<evidence type="ECO:0000313" key="5">
    <source>
        <dbReference type="EMBL" id="TFE86079.1"/>
    </source>
</evidence>
<keyword evidence="3 4" id="KW-0479">Metal-binding</keyword>
<dbReference type="PANTHER" id="PTHR13799">
    <property type="entry name" value="NGG1 INTERACTING FACTOR 3"/>
    <property type="match status" value="1"/>
</dbReference>
<feature type="binding site" evidence="4">
    <location>
        <position position="132"/>
    </location>
    <ligand>
        <name>a divalent metal cation</name>
        <dbReference type="ChEBI" id="CHEBI:60240"/>
        <label>1</label>
    </ligand>
</feature>
<accession>A0A4Y8PYU0</accession>
<dbReference type="GO" id="GO:0005737">
    <property type="term" value="C:cytoplasm"/>
    <property type="evidence" value="ECO:0007669"/>
    <property type="project" value="TreeGrafter"/>
</dbReference>
<evidence type="ECO:0000256" key="2">
    <source>
        <dbReference type="ARBA" id="ARBA00022112"/>
    </source>
</evidence>
<name>A0A4Y8PYU0_9BACL</name>
<dbReference type="Pfam" id="PF01784">
    <property type="entry name" value="DUF34_NIF3"/>
    <property type="match status" value="1"/>
</dbReference>
<reference evidence="5 6" key="1">
    <citation type="submission" date="2017-03" db="EMBL/GenBank/DDBJ databases">
        <title>Isolation of Levoglucosan Utilizing Bacteria.</title>
        <authorList>
            <person name="Arya A.S."/>
        </authorList>
    </citation>
    <scope>NUCLEOTIDE SEQUENCE [LARGE SCALE GENOMIC DNA]</scope>
    <source>
        <strain evidence="5 6">MEC069</strain>
    </source>
</reference>
<evidence type="ECO:0000256" key="3">
    <source>
        <dbReference type="ARBA" id="ARBA00022723"/>
    </source>
</evidence>
<evidence type="ECO:0000256" key="4">
    <source>
        <dbReference type="PIRSR" id="PIRSR602678-1"/>
    </source>
</evidence>
<dbReference type="SUPFAM" id="SSF102705">
    <property type="entry name" value="NIF3 (NGG1p interacting factor 3)-like"/>
    <property type="match status" value="1"/>
</dbReference>
<protein>
    <recommendedName>
        <fullName evidence="2">GTP cyclohydrolase 1 type 2 homolog</fullName>
    </recommendedName>
</protein>
<dbReference type="InterPro" id="IPR002678">
    <property type="entry name" value="DUF34/NIF3"/>
</dbReference>
<sequence length="289" mass="32353">MALTRYNSKVNALPSPFVQGGFPMTVTVQEIVNRLLNPVNDTEPVENTVDTLKYGNPDAPVTKIAVTFTATYEVLKMAVDAGAQLLVTHEPTYFNHRDETDWLQGDPVYEGKKKLIEDSGLAVFRFHDYVHDRYEPDGIGHGMLQALDWSAWADPAHPRLVVLEKPTAVKDVAAHIKSKLDIDSLRLIGSPELEVRRISLFPGAPGGERQIQEFRDYDIELMVAGETHEWETNEYVRDAVALGLDKALLIIGHQKSEEAGMQYAVDLLRRLFPSVETVFLPGQVAFRSI</sequence>
<dbReference type="Gene3D" id="3.40.1390.30">
    <property type="entry name" value="NIF3 (NGG1p interacting factor 3)-like"/>
    <property type="match status" value="2"/>
</dbReference>
<comment type="similarity">
    <text evidence="1">Belongs to the GTP cyclohydrolase I type 2/NIF3 family.</text>
</comment>
<proteinExistence type="inferred from homology"/>
<dbReference type="PANTHER" id="PTHR13799:SF14">
    <property type="entry name" value="GTP CYCLOHYDROLASE 1 TYPE 2 HOMOLOG"/>
    <property type="match status" value="1"/>
</dbReference>
<dbReference type="InterPro" id="IPR036069">
    <property type="entry name" value="DUF34/NIF3_sf"/>
</dbReference>
<dbReference type="Proteomes" id="UP000298246">
    <property type="component" value="Unassembled WGS sequence"/>
</dbReference>
<dbReference type="AlphaFoldDB" id="A0A4Y8PYU0"/>
<dbReference type="EMBL" id="MYFO01000021">
    <property type="protein sequence ID" value="TFE86079.1"/>
    <property type="molecule type" value="Genomic_DNA"/>
</dbReference>
<evidence type="ECO:0000256" key="1">
    <source>
        <dbReference type="ARBA" id="ARBA00006964"/>
    </source>
</evidence>
<comment type="caution">
    <text evidence="5">The sequence shown here is derived from an EMBL/GenBank/DDBJ whole genome shotgun (WGS) entry which is preliminary data.</text>
</comment>
<dbReference type="OrthoDB" id="1116574at2"/>
<evidence type="ECO:0000313" key="6">
    <source>
        <dbReference type="Proteomes" id="UP000298246"/>
    </source>
</evidence>
<feature type="binding site" evidence="4">
    <location>
        <position position="257"/>
    </location>
    <ligand>
        <name>a divalent metal cation</name>
        <dbReference type="ChEBI" id="CHEBI:60240"/>
        <label>1</label>
    </ligand>
</feature>
<dbReference type="GO" id="GO:0046872">
    <property type="term" value="F:metal ion binding"/>
    <property type="evidence" value="ECO:0007669"/>
    <property type="project" value="UniProtKB-KW"/>
</dbReference>
<gene>
    <name evidence="5" type="ORF">B5M42_15795</name>
</gene>
<feature type="binding site" evidence="4">
    <location>
        <position position="89"/>
    </location>
    <ligand>
        <name>a divalent metal cation</name>
        <dbReference type="ChEBI" id="CHEBI:60240"/>
        <label>1</label>
    </ligand>
</feature>